<dbReference type="Gene3D" id="1.10.10.10">
    <property type="entry name" value="Winged helix-like DNA-binding domain superfamily/Winged helix DNA-binding domain"/>
    <property type="match status" value="1"/>
</dbReference>
<dbReference type="InterPro" id="IPR036388">
    <property type="entry name" value="WH-like_DNA-bd_sf"/>
</dbReference>
<dbReference type="EMBL" id="AWVP01000101">
    <property type="protein sequence ID" value="ERK56177.1"/>
    <property type="molecule type" value="Genomic_DNA"/>
</dbReference>
<accession>U2S007</accession>
<protein>
    <submittedName>
        <fullName evidence="2">Transcriptional regulator, ArsR family</fullName>
    </submittedName>
</protein>
<comment type="caution">
    <text evidence="2">The sequence shown here is derived from an EMBL/GenBank/DDBJ whole genome shotgun (WGS) entry which is preliminary data.</text>
</comment>
<dbReference type="AlphaFoldDB" id="U2S007"/>
<keyword evidence="3" id="KW-1185">Reference proteome</keyword>
<keyword evidence="1" id="KW-0238">DNA-binding</keyword>
<organism evidence="2 3">
    <name type="scientific">Gemella bergeri ATCC 700627</name>
    <dbReference type="NCBI Taxonomy" id="1321820"/>
    <lineage>
        <taxon>Bacteria</taxon>
        <taxon>Bacillati</taxon>
        <taxon>Bacillota</taxon>
        <taxon>Bacilli</taxon>
        <taxon>Bacillales</taxon>
        <taxon>Gemellaceae</taxon>
        <taxon>Gemella</taxon>
    </lineage>
</organism>
<reference evidence="2 3" key="1">
    <citation type="submission" date="2013-08" db="EMBL/GenBank/DDBJ databases">
        <authorList>
            <person name="Weinstock G."/>
            <person name="Sodergren E."/>
            <person name="Wylie T."/>
            <person name="Fulton L."/>
            <person name="Fulton R."/>
            <person name="Fronick C."/>
            <person name="O'Laughlin M."/>
            <person name="Godfrey J."/>
            <person name="Miner T."/>
            <person name="Herter B."/>
            <person name="Appelbaum E."/>
            <person name="Cordes M."/>
            <person name="Lek S."/>
            <person name="Wollam A."/>
            <person name="Pepin K.H."/>
            <person name="Palsikar V.B."/>
            <person name="Mitreva M."/>
            <person name="Wilson R.K."/>
        </authorList>
    </citation>
    <scope>NUCLEOTIDE SEQUENCE [LARGE SCALE GENOMIC DNA]</scope>
    <source>
        <strain evidence="2 3">ATCC 700627</strain>
    </source>
</reference>
<dbReference type="PATRIC" id="fig|1321820.3.peg.1405"/>
<dbReference type="HOGENOM" id="CLU_753893_0_0_9"/>
<proteinExistence type="predicted"/>
<gene>
    <name evidence="2" type="ORF">HMPREF1983_01459</name>
</gene>
<dbReference type="SUPFAM" id="SSF46785">
    <property type="entry name" value="Winged helix' DNA-binding domain"/>
    <property type="match status" value="1"/>
</dbReference>
<name>U2S007_9BACL</name>
<evidence type="ECO:0000256" key="1">
    <source>
        <dbReference type="ARBA" id="ARBA00023125"/>
    </source>
</evidence>
<dbReference type="GO" id="GO:0003677">
    <property type="term" value="F:DNA binding"/>
    <property type="evidence" value="ECO:0007669"/>
    <property type="project" value="UniProtKB-KW"/>
</dbReference>
<sequence length="367" mass="42555">MNIAKREKCILLDFIVTHELIKTTWLNTLRDNFDNSSEALLFKHTIYKYYSDISAYQTLIGDVFTEPALPLVQMIYRRFMTQNVNNVDDFLQILDTIDPEAFKLAVVKYAFNKNTILDNNTFLENLSLLDIGNETKFVLFSAYRNFGVYRKKLKNCFSTLYPIFLQHYIEAEKLFEPQLTKFYKEVDKNTNSYFLNILGTEKLDTLYRKYINNKAKVLLQDNYESEIVPLMFSANRLVIISGEPFTTNNDLFQPVICLGLLTRESATQLKNADNIRKSLLKALGDDTRFEILRMIHYGFNTNKKLSDFFQISPPAITYQTNILKQAGLVDSYGNGLLCVNFEKIKLGLKSIEFLFLLVGETDNEDNT</sequence>
<dbReference type="CDD" id="cd00090">
    <property type="entry name" value="HTH_ARSR"/>
    <property type="match status" value="1"/>
</dbReference>
<evidence type="ECO:0000313" key="2">
    <source>
        <dbReference type="EMBL" id="ERK56177.1"/>
    </source>
</evidence>
<evidence type="ECO:0000313" key="3">
    <source>
        <dbReference type="Proteomes" id="UP000016637"/>
    </source>
</evidence>
<dbReference type="Proteomes" id="UP000016637">
    <property type="component" value="Unassembled WGS sequence"/>
</dbReference>
<dbReference type="InterPro" id="IPR036390">
    <property type="entry name" value="WH_DNA-bd_sf"/>
</dbReference>
<dbReference type="InterPro" id="IPR011991">
    <property type="entry name" value="ArsR-like_HTH"/>
</dbReference>
<dbReference type="RefSeq" id="WP_021753104.1">
    <property type="nucleotide sequence ID" value="NZ_KI271846.1"/>
</dbReference>